<dbReference type="RefSeq" id="WP_249493563.1">
    <property type="nucleotide sequence ID" value="NZ_JAMCCK010000116.1"/>
</dbReference>
<evidence type="ECO:0000313" key="2">
    <source>
        <dbReference type="Proteomes" id="UP001202052"/>
    </source>
</evidence>
<dbReference type="Proteomes" id="UP001202052">
    <property type="component" value="Unassembled WGS sequence"/>
</dbReference>
<accession>A0ABT0P6H2</accession>
<evidence type="ECO:0000313" key="1">
    <source>
        <dbReference type="EMBL" id="MCL3999031.1"/>
    </source>
</evidence>
<comment type="caution">
    <text evidence="1">The sequence shown here is derived from an EMBL/GenBank/DDBJ whole genome shotgun (WGS) entry which is preliminary data.</text>
</comment>
<organism evidence="1 2">
    <name type="scientific">Streptomyces lavenduligriseus</name>
    <dbReference type="NCBI Taxonomy" id="67315"/>
    <lineage>
        <taxon>Bacteria</taxon>
        <taxon>Bacillati</taxon>
        <taxon>Actinomycetota</taxon>
        <taxon>Actinomycetes</taxon>
        <taxon>Kitasatosporales</taxon>
        <taxon>Streptomycetaceae</taxon>
        <taxon>Streptomyces</taxon>
    </lineage>
</organism>
<name>A0ABT0P6H2_9ACTN</name>
<keyword evidence="2" id="KW-1185">Reference proteome</keyword>
<sequence length="73" mass="8230">MVTPEAAAKKRGRCWKCQQEWWQANEKHLKKELSTAAKATAGRAGKLLDTVPVPAVIPAPLAIEWRWWAAKHL</sequence>
<protein>
    <submittedName>
        <fullName evidence="1">Uncharacterized protein</fullName>
    </submittedName>
</protein>
<reference evidence="1 2" key="1">
    <citation type="submission" date="2022-05" db="EMBL/GenBank/DDBJ databases">
        <title>Genome Resource of Streptomyces lavenduligriseus GA1-1, a Strain with Broad-Spectrum Antifungal Activity against Phytopathogenic Fungi.</title>
        <authorList>
            <person name="Qi D."/>
        </authorList>
    </citation>
    <scope>NUCLEOTIDE SEQUENCE [LARGE SCALE GENOMIC DNA]</scope>
    <source>
        <strain evidence="1 2">GA1-1</strain>
    </source>
</reference>
<proteinExistence type="predicted"/>
<gene>
    <name evidence="1" type="ORF">M4438_37035</name>
</gene>
<dbReference type="EMBL" id="JAMCCK010000116">
    <property type="protein sequence ID" value="MCL3999031.1"/>
    <property type="molecule type" value="Genomic_DNA"/>
</dbReference>